<comment type="similarity">
    <text evidence="8 9">Belongs to the adenylosuccinate synthetase family.</text>
</comment>
<feature type="binding site" evidence="8">
    <location>
        <position position="50"/>
    </location>
    <ligand>
        <name>Mg(2+)</name>
        <dbReference type="ChEBI" id="CHEBI:18420"/>
    </ligand>
</feature>
<dbReference type="FunFam" id="1.10.300.10:FF:000001">
    <property type="entry name" value="Adenylosuccinate synthetase"/>
    <property type="match status" value="1"/>
</dbReference>
<keyword evidence="2 8" id="KW-0436">Ligase</keyword>
<feature type="binding site" description="in other chain" evidence="8">
    <location>
        <position position="312"/>
    </location>
    <ligand>
        <name>IMP</name>
        <dbReference type="ChEBI" id="CHEBI:58053"/>
        <note>ligand shared between dimeric partners</note>
    </ligand>
</feature>
<feature type="binding site" description="in other chain" evidence="8">
    <location>
        <position position="233"/>
    </location>
    <ligand>
        <name>IMP</name>
        <dbReference type="ChEBI" id="CHEBI:58053"/>
        <note>ligand shared between dimeric partners</note>
    </ligand>
</feature>
<dbReference type="GO" id="GO:0046040">
    <property type="term" value="P:IMP metabolic process"/>
    <property type="evidence" value="ECO:0007669"/>
    <property type="project" value="TreeGrafter"/>
</dbReference>
<sequence>MNSNQPNQTTLLITVIVGAQWGDEGKGKITDFFAGEADYVVRFQGGNNAGHTLVVNNETYKLHLLPSGVLYPNTVSVIGNGVLVDPKVLLEEIEAFEKRGQKLNLKISERAHIIMPYHIFMDEGISQMQGELSAGSTRRGIAPVSADKMYRHGIRVGDLLEPELFKEKLTKAFEFNYNVITKVFNLPCDLKMEDIYNEYLGYGEKLKQYITDTEVELANAYKNNKKILLEGAQGMSLDPDHGMYPHTTSTNNVSGYCEVGAGVGFNCHKKVIGVVKAYMSRVGNSPFVTEMLGDDGEKLRQAGNEFGTTTGRPRRVGWLNLVQLRQTARVSGLTDIAITKLDILTGMPEIKVCVAYEIDGVEYKEMPASLTKIRKAKPIYKTFPGWKVSEIGTYESLPAELKNYLEFIEKEIGVKISIVSLGAQREKTILR</sequence>
<dbReference type="PROSITE" id="PS01266">
    <property type="entry name" value="ADENYLOSUCCIN_SYN_1"/>
    <property type="match status" value="1"/>
</dbReference>
<evidence type="ECO:0000313" key="10">
    <source>
        <dbReference type="EMBL" id="OGH94640.1"/>
    </source>
</evidence>
<dbReference type="GO" id="GO:0005737">
    <property type="term" value="C:cytoplasm"/>
    <property type="evidence" value="ECO:0007669"/>
    <property type="project" value="UniProtKB-SubCell"/>
</dbReference>
<keyword evidence="8" id="KW-0963">Cytoplasm</keyword>
<dbReference type="GO" id="GO:0005525">
    <property type="term" value="F:GTP binding"/>
    <property type="evidence" value="ECO:0007669"/>
    <property type="project" value="UniProtKB-UniRule"/>
</dbReference>
<name>A0A1F6PF13_9BACT</name>
<feature type="binding site" evidence="8">
    <location>
        <begin position="340"/>
        <end position="342"/>
    </location>
    <ligand>
        <name>GTP</name>
        <dbReference type="ChEBI" id="CHEBI:37565"/>
    </ligand>
</feature>
<feature type="binding site" description="in other chain" evidence="8">
    <location>
        <begin position="48"/>
        <end position="51"/>
    </location>
    <ligand>
        <name>IMP</name>
        <dbReference type="ChEBI" id="CHEBI:58053"/>
        <note>ligand shared between dimeric partners</note>
    </ligand>
</feature>
<dbReference type="Proteomes" id="UP000178254">
    <property type="component" value="Unassembled WGS sequence"/>
</dbReference>
<feature type="binding site" evidence="8">
    <location>
        <begin position="308"/>
        <end position="314"/>
    </location>
    <ligand>
        <name>substrate</name>
    </ligand>
</feature>
<dbReference type="NCBIfam" id="NF002223">
    <property type="entry name" value="PRK01117.1"/>
    <property type="match status" value="1"/>
</dbReference>
<dbReference type="EC" id="6.3.4.4" evidence="8 9"/>
<evidence type="ECO:0000313" key="11">
    <source>
        <dbReference type="Proteomes" id="UP000178254"/>
    </source>
</evidence>
<feature type="binding site" description="in other chain" evidence="8">
    <location>
        <position position="248"/>
    </location>
    <ligand>
        <name>IMP</name>
        <dbReference type="ChEBI" id="CHEBI:58053"/>
        <note>ligand shared between dimeric partners</note>
    </ligand>
</feature>
<gene>
    <name evidence="8" type="primary">purA</name>
    <name evidence="10" type="ORF">A2538_04385</name>
</gene>
<evidence type="ECO:0000256" key="7">
    <source>
        <dbReference type="ARBA" id="ARBA00023134"/>
    </source>
</evidence>
<dbReference type="SUPFAM" id="SSF52540">
    <property type="entry name" value="P-loop containing nucleoside triphosphate hydrolases"/>
    <property type="match status" value="1"/>
</dbReference>
<feature type="binding site" description="in other chain" evidence="8">
    <location>
        <position position="137"/>
    </location>
    <ligand>
        <name>IMP</name>
        <dbReference type="ChEBI" id="CHEBI:58053"/>
        <note>ligand shared between dimeric partners</note>
    </ligand>
</feature>
<comment type="catalytic activity">
    <reaction evidence="8 9">
        <text>IMP + L-aspartate + GTP = N(6)-(1,2-dicarboxyethyl)-AMP + GDP + phosphate + 2 H(+)</text>
        <dbReference type="Rhea" id="RHEA:15753"/>
        <dbReference type="ChEBI" id="CHEBI:15378"/>
        <dbReference type="ChEBI" id="CHEBI:29991"/>
        <dbReference type="ChEBI" id="CHEBI:37565"/>
        <dbReference type="ChEBI" id="CHEBI:43474"/>
        <dbReference type="ChEBI" id="CHEBI:57567"/>
        <dbReference type="ChEBI" id="CHEBI:58053"/>
        <dbReference type="ChEBI" id="CHEBI:58189"/>
        <dbReference type="EC" id="6.3.4.4"/>
    </reaction>
</comment>
<protein>
    <recommendedName>
        <fullName evidence="8 9">Adenylosuccinate synthetase</fullName>
        <shortName evidence="8">AMPSase</shortName>
        <shortName evidence="8">AdSS</shortName>
        <ecNumber evidence="8 9">6.3.4.4</ecNumber>
    </recommendedName>
    <alternativeName>
        <fullName evidence="8">IMP--aspartate ligase</fullName>
    </alternativeName>
</protein>
<dbReference type="NCBIfam" id="TIGR00184">
    <property type="entry name" value="purA"/>
    <property type="match status" value="1"/>
</dbReference>
<feature type="binding site" evidence="8">
    <location>
        <begin position="22"/>
        <end position="28"/>
    </location>
    <ligand>
        <name>GTP</name>
        <dbReference type="ChEBI" id="CHEBI:37565"/>
    </ligand>
</feature>
<feature type="binding site" evidence="8">
    <location>
        <begin position="50"/>
        <end position="52"/>
    </location>
    <ligand>
        <name>GTP</name>
        <dbReference type="ChEBI" id="CHEBI:37565"/>
    </ligand>
</feature>
<proteinExistence type="inferred from homology"/>
<dbReference type="Gene3D" id="3.40.440.10">
    <property type="entry name" value="Adenylosuccinate Synthetase, subunit A, domain 1"/>
    <property type="match status" value="1"/>
</dbReference>
<keyword evidence="5 8" id="KW-0658">Purine biosynthesis</keyword>
<dbReference type="InterPro" id="IPR042109">
    <property type="entry name" value="Adenylosuccinate_synth_dom1"/>
</dbReference>
<feature type="binding site" description="in other chain" evidence="8">
    <location>
        <begin position="23"/>
        <end position="26"/>
    </location>
    <ligand>
        <name>IMP</name>
        <dbReference type="ChEBI" id="CHEBI:58053"/>
        <note>ligand shared between dimeric partners</note>
    </ligand>
</feature>
<dbReference type="InterPro" id="IPR018220">
    <property type="entry name" value="Adenylosuccin_syn_GTP-bd"/>
</dbReference>
<dbReference type="SMART" id="SM00788">
    <property type="entry name" value="Adenylsucc_synt"/>
    <property type="match status" value="1"/>
</dbReference>
<keyword evidence="3 8" id="KW-0479">Metal-binding</keyword>
<keyword evidence="4 8" id="KW-0547">Nucleotide-binding</keyword>
<evidence type="ECO:0000256" key="5">
    <source>
        <dbReference type="ARBA" id="ARBA00022755"/>
    </source>
</evidence>
<dbReference type="HAMAP" id="MF_00011">
    <property type="entry name" value="Adenylosucc_synth"/>
    <property type="match status" value="1"/>
</dbReference>
<dbReference type="UniPathway" id="UPA00075">
    <property type="reaction ID" value="UER00335"/>
</dbReference>
<feature type="binding site" evidence="8">
    <location>
        <begin position="420"/>
        <end position="422"/>
    </location>
    <ligand>
        <name>GTP</name>
        <dbReference type="ChEBI" id="CHEBI:37565"/>
    </ligand>
</feature>
<keyword evidence="7 8" id="KW-0342">GTP-binding</keyword>
<dbReference type="AlphaFoldDB" id="A0A1F6PF13"/>
<dbReference type="Gene3D" id="1.10.300.10">
    <property type="entry name" value="Adenylosuccinate Synthetase, subunit A, domain 2"/>
    <property type="match status" value="1"/>
</dbReference>
<dbReference type="PANTHER" id="PTHR11846:SF0">
    <property type="entry name" value="ADENYLOSUCCINATE SYNTHETASE"/>
    <property type="match status" value="1"/>
</dbReference>
<dbReference type="Pfam" id="PF00709">
    <property type="entry name" value="Adenylsucc_synt"/>
    <property type="match status" value="1"/>
</dbReference>
<keyword evidence="6 8" id="KW-0460">Magnesium</keyword>
<evidence type="ECO:0000256" key="1">
    <source>
        <dbReference type="ARBA" id="ARBA00011738"/>
    </source>
</evidence>
<comment type="cofactor">
    <cofactor evidence="8">
        <name>Mg(2+)</name>
        <dbReference type="ChEBI" id="CHEBI:18420"/>
    </cofactor>
    <text evidence="8">Binds 1 Mg(2+) ion per subunit.</text>
</comment>
<dbReference type="Gene3D" id="3.90.170.10">
    <property type="entry name" value="Adenylosuccinate Synthetase, subunit A, domain 3"/>
    <property type="match status" value="1"/>
</dbReference>
<comment type="function">
    <text evidence="8">Plays an important role in the de novo pathway of purine nucleotide biosynthesis. Catalyzes the first committed step in the biosynthesis of AMP from IMP.</text>
</comment>
<dbReference type="InterPro" id="IPR042111">
    <property type="entry name" value="Adenylosuccinate_synth_dom3"/>
</dbReference>
<dbReference type="GO" id="GO:0004019">
    <property type="term" value="F:adenylosuccinate synthase activity"/>
    <property type="evidence" value="ECO:0007669"/>
    <property type="project" value="UniProtKB-UniRule"/>
</dbReference>
<reference evidence="10 11" key="1">
    <citation type="journal article" date="2016" name="Nat. Commun.">
        <title>Thousands of microbial genomes shed light on interconnected biogeochemical processes in an aquifer system.</title>
        <authorList>
            <person name="Anantharaman K."/>
            <person name="Brown C.T."/>
            <person name="Hug L.A."/>
            <person name="Sharon I."/>
            <person name="Castelle C.J."/>
            <person name="Probst A.J."/>
            <person name="Thomas B.C."/>
            <person name="Singh A."/>
            <person name="Wilkins M.J."/>
            <person name="Karaoz U."/>
            <person name="Brodie E.L."/>
            <person name="Williams K.H."/>
            <person name="Hubbard S.S."/>
            <person name="Banfield J.F."/>
        </authorList>
    </citation>
    <scope>NUCLEOTIDE SEQUENCE [LARGE SCALE GENOMIC DNA]</scope>
</reference>
<dbReference type="GO" id="GO:0044208">
    <property type="term" value="P:'de novo' AMP biosynthetic process"/>
    <property type="evidence" value="ECO:0007669"/>
    <property type="project" value="UniProtKB-UniRule"/>
</dbReference>
<dbReference type="InterPro" id="IPR001114">
    <property type="entry name" value="Adenylosuccinate_synthetase"/>
</dbReference>
<dbReference type="PANTHER" id="PTHR11846">
    <property type="entry name" value="ADENYLOSUCCINATE SYNTHETASE"/>
    <property type="match status" value="1"/>
</dbReference>
<evidence type="ECO:0000256" key="3">
    <source>
        <dbReference type="ARBA" id="ARBA00022723"/>
    </source>
</evidence>
<dbReference type="GO" id="GO:0000287">
    <property type="term" value="F:magnesium ion binding"/>
    <property type="evidence" value="ECO:0007669"/>
    <property type="project" value="UniProtKB-UniRule"/>
</dbReference>
<comment type="subcellular location">
    <subcellularLocation>
        <location evidence="8">Cytoplasm</location>
    </subcellularLocation>
</comment>
<evidence type="ECO:0000256" key="2">
    <source>
        <dbReference type="ARBA" id="ARBA00022598"/>
    </source>
</evidence>
<feature type="binding site" evidence="8">
    <location>
        <position position="23"/>
    </location>
    <ligand>
        <name>Mg(2+)</name>
        <dbReference type="ChEBI" id="CHEBI:18420"/>
    </ligand>
</feature>
<comment type="caution">
    <text evidence="10">The sequence shown here is derived from an EMBL/GenBank/DDBJ whole genome shotgun (WGS) entry which is preliminary data.</text>
</comment>
<dbReference type="CDD" id="cd03108">
    <property type="entry name" value="AdSS"/>
    <property type="match status" value="1"/>
</dbReference>
<feature type="binding site" evidence="8">
    <location>
        <position position="151"/>
    </location>
    <ligand>
        <name>IMP</name>
        <dbReference type="ChEBI" id="CHEBI:58053"/>
        <note>ligand shared between dimeric partners</note>
    </ligand>
</feature>
<dbReference type="InterPro" id="IPR027417">
    <property type="entry name" value="P-loop_NTPase"/>
</dbReference>
<feature type="binding site" evidence="8">
    <location>
        <position position="314"/>
    </location>
    <ligand>
        <name>GTP</name>
        <dbReference type="ChEBI" id="CHEBI:37565"/>
    </ligand>
</feature>
<comment type="subunit">
    <text evidence="1 8">Homodimer.</text>
</comment>
<comment type="pathway">
    <text evidence="8 9">Purine metabolism; AMP biosynthesis via de novo pathway; AMP from IMP: step 1/2.</text>
</comment>
<feature type="active site" description="Proton acceptor" evidence="8">
    <location>
        <position position="23"/>
    </location>
</feature>
<dbReference type="STRING" id="1798709.A2538_04385"/>
<feature type="active site" description="Proton donor" evidence="8">
    <location>
        <position position="51"/>
    </location>
</feature>
<organism evidence="10 11">
    <name type="scientific">Candidatus Magasanikbacteria bacterium RIFOXYD2_FULL_41_14</name>
    <dbReference type="NCBI Taxonomy" id="1798709"/>
    <lineage>
        <taxon>Bacteria</taxon>
        <taxon>Candidatus Magasanikiibacteriota</taxon>
    </lineage>
</organism>
<dbReference type="EMBL" id="MFRE01000006">
    <property type="protein sequence ID" value="OGH94640.1"/>
    <property type="molecule type" value="Genomic_DNA"/>
</dbReference>
<accession>A0A1F6PF13</accession>
<evidence type="ECO:0000256" key="6">
    <source>
        <dbReference type="ARBA" id="ARBA00022842"/>
    </source>
</evidence>
<evidence type="ECO:0000256" key="4">
    <source>
        <dbReference type="ARBA" id="ARBA00022741"/>
    </source>
</evidence>
<evidence type="ECO:0000256" key="9">
    <source>
        <dbReference type="RuleBase" id="RU000520"/>
    </source>
</evidence>
<dbReference type="FunFam" id="3.90.170.10:FF:000001">
    <property type="entry name" value="Adenylosuccinate synthetase"/>
    <property type="match status" value="1"/>
</dbReference>
<evidence type="ECO:0000256" key="8">
    <source>
        <dbReference type="HAMAP-Rule" id="MF_00011"/>
    </source>
</evidence>
<dbReference type="InterPro" id="IPR042110">
    <property type="entry name" value="Adenylosuccinate_synth_dom2"/>
</dbReference>